<dbReference type="InterPro" id="IPR017969">
    <property type="entry name" value="Heavy-metal-associated_CS"/>
</dbReference>
<feature type="transmembrane region" description="Helical" evidence="14">
    <location>
        <begin position="334"/>
        <end position="359"/>
    </location>
</feature>
<evidence type="ECO:0000256" key="5">
    <source>
        <dbReference type="ARBA" id="ARBA00022692"/>
    </source>
</evidence>
<dbReference type="PANTHER" id="PTHR48085:SF5">
    <property type="entry name" value="CADMIUM_ZINC-TRANSPORTING ATPASE HMA4-RELATED"/>
    <property type="match status" value="1"/>
</dbReference>
<dbReference type="RefSeq" id="WP_066340425.1">
    <property type="nucleotide sequence ID" value="NZ_CP016503.1"/>
</dbReference>
<evidence type="ECO:0000256" key="3">
    <source>
        <dbReference type="ARBA" id="ARBA00022475"/>
    </source>
</evidence>
<comment type="catalytic activity">
    <reaction evidence="13">
        <text>Zn(2+)(in) + ATP + H2O = Zn(2+)(out) + ADP + phosphate + H(+)</text>
        <dbReference type="Rhea" id="RHEA:20621"/>
        <dbReference type="ChEBI" id="CHEBI:15377"/>
        <dbReference type="ChEBI" id="CHEBI:15378"/>
        <dbReference type="ChEBI" id="CHEBI:29105"/>
        <dbReference type="ChEBI" id="CHEBI:30616"/>
        <dbReference type="ChEBI" id="CHEBI:43474"/>
        <dbReference type="ChEBI" id="CHEBI:456216"/>
        <dbReference type="EC" id="7.2.2.12"/>
    </reaction>
</comment>
<dbReference type="KEGG" id="het:BBW65_04665"/>
<dbReference type="InterPro" id="IPR001757">
    <property type="entry name" value="P_typ_ATPase"/>
</dbReference>
<evidence type="ECO:0000256" key="10">
    <source>
        <dbReference type="ARBA" id="ARBA00022989"/>
    </source>
</evidence>
<evidence type="ECO:0000256" key="7">
    <source>
        <dbReference type="ARBA" id="ARBA00022741"/>
    </source>
</evidence>
<keyword evidence="9" id="KW-1278">Translocase</keyword>
<proteinExistence type="inferred from homology"/>
<comment type="similarity">
    <text evidence="2 14">Belongs to the cation transport ATPase (P-type) (TC 3.A.3) family. Type IB subfamily.</text>
</comment>
<keyword evidence="8 14" id="KW-0067">ATP-binding</keyword>
<dbReference type="InterPro" id="IPR018303">
    <property type="entry name" value="ATPase_P-typ_P_site"/>
</dbReference>
<dbReference type="Pfam" id="PF00122">
    <property type="entry name" value="E1-E2_ATPase"/>
    <property type="match status" value="1"/>
</dbReference>
<dbReference type="InterPro" id="IPR027256">
    <property type="entry name" value="P-typ_ATPase_IB"/>
</dbReference>
<dbReference type="GO" id="GO:0005886">
    <property type="term" value="C:plasma membrane"/>
    <property type="evidence" value="ECO:0007669"/>
    <property type="project" value="UniProtKB-SubCell"/>
</dbReference>
<dbReference type="PANTHER" id="PTHR48085">
    <property type="entry name" value="CADMIUM/ZINC-TRANSPORTING ATPASE HMA2-RELATED"/>
    <property type="match status" value="1"/>
</dbReference>
<dbReference type="Gene3D" id="3.40.1110.10">
    <property type="entry name" value="Calcium-transporting ATPase, cytoplasmic domain N"/>
    <property type="match status" value="1"/>
</dbReference>
<dbReference type="GO" id="GO:0016887">
    <property type="term" value="F:ATP hydrolysis activity"/>
    <property type="evidence" value="ECO:0007669"/>
    <property type="project" value="InterPro"/>
</dbReference>
<dbReference type="NCBIfam" id="TIGR01525">
    <property type="entry name" value="ATPase-IB_hvy"/>
    <property type="match status" value="1"/>
</dbReference>
<evidence type="ECO:0000256" key="6">
    <source>
        <dbReference type="ARBA" id="ARBA00022723"/>
    </source>
</evidence>
<dbReference type="Gene3D" id="2.70.150.10">
    <property type="entry name" value="Calcium-transporting ATPase, cytoplasmic transduction domain A"/>
    <property type="match status" value="1"/>
</dbReference>
<evidence type="ECO:0000256" key="2">
    <source>
        <dbReference type="ARBA" id="ARBA00006024"/>
    </source>
</evidence>
<feature type="domain" description="HMA" evidence="15">
    <location>
        <begin position="1"/>
        <end position="62"/>
    </location>
</feature>
<dbReference type="InterPro" id="IPR023298">
    <property type="entry name" value="ATPase_P-typ_TM_dom_sf"/>
</dbReference>
<dbReference type="Gene3D" id="3.40.50.1000">
    <property type="entry name" value="HAD superfamily/HAD-like"/>
    <property type="match status" value="1"/>
</dbReference>
<dbReference type="SUPFAM" id="SSF56784">
    <property type="entry name" value="HAD-like"/>
    <property type="match status" value="1"/>
</dbReference>
<dbReference type="InterPro" id="IPR051014">
    <property type="entry name" value="Cation_Transport_ATPase_IB"/>
</dbReference>
<sequence length="682" mass="73632">MKKYHIKHLDCPNCANALEDGLRKCAFVQNVRIDFASGVMFLDTSDFPAVLKAIEEIESGVALIPFEEESSEGKKTGEIVFLATLIAGFLLCVWSLHSGVMKPLAYAALFCIYVVAGIPVFRGAYKRILAKEFFDEHFLMLFATISAVCIGAYLEAVAVILFFRVGDFFERMAVHQSRKNINALMDFNPSFAWKKQANGEVAKVMPQDLEVDDVVVVRAGEKIPSDGIVCKGESEVDQKALNGESLPRFVGVGDSVLGGSINLVGVLEVRITQKYENSTIAGIVDLIANASGKKAKTEKMITAFARIYTPIVLVVAVCLVVFAPLLGFGSFEEWFYRALVVVMVSCPCALVLSVPLGYFGGIGGASKNGILIKGANILEALAKVQKVMFDKTGTLTQGAFEVVKIVPYGEYQELEVLKLALCAEHLSNHPIAQSLQKCAKDLEWKHQPIQHTQLGGMGISAQCCGHKILVGNLALLESFGVQYPDVKLEDTAIHIALEGKYVGHIIISDEPKKNASAVIARLKSEGIEVAMLSGDNAKIVQKIAKKLGIEEAYGDLLPKDKLDLFASKKQKITAFVGDGVNDAPVLNYAEIGISMGISGSDLSKESADVILVNDDLSKIPQAIEIAKKTKKIIVQNIVFALGVKGVFIVLGVFGVAGMWEAVFGDVGVALLALLNASRIVRV</sequence>
<dbReference type="Proteomes" id="UP000092884">
    <property type="component" value="Chromosome"/>
</dbReference>
<evidence type="ECO:0000313" key="16">
    <source>
        <dbReference type="EMBL" id="ANV98135.1"/>
    </source>
</evidence>
<dbReference type="Pfam" id="PF00702">
    <property type="entry name" value="Hydrolase"/>
    <property type="match status" value="1"/>
</dbReference>
<dbReference type="NCBIfam" id="TIGR01494">
    <property type="entry name" value="ATPase_P-type"/>
    <property type="match status" value="1"/>
</dbReference>
<dbReference type="SUPFAM" id="SSF81665">
    <property type="entry name" value="Calcium ATPase, transmembrane domain M"/>
    <property type="match status" value="1"/>
</dbReference>
<dbReference type="InterPro" id="IPR059000">
    <property type="entry name" value="ATPase_P-type_domA"/>
</dbReference>
<feature type="transmembrane region" description="Helical" evidence="14">
    <location>
        <begin position="637"/>
        <end position="656"/>
    </location>
</feature>
<dbReference type="SUPFAM" id="SSF55008">
    <property type="entry name" value="HMA, heavy metal-associated domain"/>
    <property type="match status" value="1"/>
</dbReference>
<dbReference type="AlphaFoldDB" id="A0A1B1U617"/>
<evidence type="ECO:0000256" key="8">
    <source>
        <dbReference type="ARBA" id="ARBA00022840"/>
    </source>
</evidence>
<dbReference type="SUPFAM" id="SSF81653">
    <property type="entry name" value="Calcium ATPase, transduction domain A"/>
    <property type="match status" value="1"/>
</dbReference>
<evidence type="ECO:0000256" key="13">
    <source>
        <dbReference type="ARBA" id="ARBA00047308"/>
    </source>
</evidence>
<dbReference type="NCBIfam" id="TIGR01512">
    <property type="entry name" value="ATPase-IB2_Cd"/>
    <property type="match status" value="1"/>
</dbReference>
<dbReference type="Gene3D" id="3.30.70.100">
    <property type="match status" value="1"/>
</dbReference>
<evidence type="ECO:0000256" key="11">
    <source>
        <dbReference type="ARBA" id="ARBA00023136"/>
    </source>
</evidence>
<evidence type="ECO:0000256" key="4">
    <source>
        <dbReference type="ARBA" id="ARBA00022553"/>
    </source>
</evidence>
<dbReference type="InterPro" id="IPR023299">
    <property type="entry name" value="ATPase_P-typ_cyto_dom_N"/>
</dbReference>
<dbReference type="STRING" id="222136.BBW65_04665"/>
<evidence type="ECO:0000259" key="15">
    <source>
        <dbReference type="PROSITE" id="PS50846"/>
    </source>
</evidence>
<keyword evidence="7 14" id="KW-0547">Nucleotide-binding</keyword>
<comment type="subcellular location">
    <subcellularLocation>
        <location evidence="1">Cell membrane</location>
        <topology evidence="1">Multi-pass membrane protein</topology>
    </subcellularLocation>
</comment>
<name>A0A1B1U617_9HELI</name>
<dbReference type="EC" id="7.2.2.12" evidence="12"/>
<dbReference type="InterPro" id="IPR036412">
    <property type="entry name" value="HAD-like_sf"/>
</dbReference>
<organism evidence="16 17">
    <name type="scientific">Helicobacter enhydrae</name>
    <dbReference type="NCBI Taxonomy" id="222136"/>
    <lineage>
        <taxon>Bacteria</taxon>
        <taxon>Pseudomonadati</taxon>
        <taxon>Campylobacterota</taxon>
        <taxon>Epsilonproteobacteria</taxon>
        <taxon>Campylobacterales</taxon>
        <taxon>Helicobacteraceae</taxon>
        <taxon>Helicobacter</taxon>
    </lineage>
</organism>
<keyword evidence="6 14" id="KW-0479">Metal-binding</keyword>
<dbReference type="GO" id="GO:0005524">
    <property type="term" value="F:ATP binding"/>
    <property type="evidence" value="ECO:0007669"/>
    <property type="project" value="UniProtKB-UniRule"/>
</dbReference>
<protein>
    <recommendedName>
        <fullName evidence="12">P-type Zn(2+) transporter</fullName>
        <ecNumber evidence="12">7.2.2.12</ecNumber>
    </recommendedName>
</protein>
<reference evidence="17" key="1">
    <citation type="submission" date="2016-07" db="EMBL/GenBank/DDBJ databases">
        <authorList>
            <person name="Florea S."/>
            <person name="Webb J.S."/>
            <person name="Jaromczyk J."/>
            <person name="Schardl C.L."/>
        </authorList>
    </citation>
    <scope>NUCLEOTIDE SEQUENCE [LARGE SCALE GENOMIC DNA]</scope>
    <source>
        <strain evidence="17">MIT 01-6242</strain>
    </source>
</reference>
<dbReference type="OrthoDB" id="2490525at2"/>
<feature type="transmembrane region" description="Helical" evidence="14">
    <location>
        <begin position="104"/>
        <end position="125"/>
    </location>
</feature>
<keyword evidence="17" id="KW-1185">Reference proteome</keyword>
<dbReference type="InterPro" id="IPR036163">
    <property type="entry name" value="HMA_dom_sf"/>
</dbReference>
<evidence type="ECO:0000256" key="1">
    <source>
        <dbReference type="ARBA" id="ARBA00004651"/>
    </source>
</evidence>
<dbReference type="PROSITE" id="PS01229">
    <property type="entry name" value="COF_2"/>
    <property type="match status" value="1"/>
</dbReference>
<feature type="transmembrane region" description="Helical" evidence="14">
    <location>
        <begin position="79"/>
        <end position="97"/>
    </location>
</feature>
<dbReference type="PROSITE" id="PS50846">
    <property type="entry name" value="HMA_2"/>
    <property type="match status" value="1"/>
</dbReference>
<dbReference type="PRINTS" id="PR00941">
    <property type="entry name" value="CDATPASE"/>
</dbReference>
<dbReference type="PROSITE" id="PS01047">
    <property type="entry name" value="HMA_1"/>
    <property type="match status" value="1"/>
</dbReference>
<dbReference type="InterPro" id="IPR008250">
    <property type="entry name" value="ATPase_P-typ_transduc_dom_A_sf"/>
</dbReference>
<evidence type="ECO:0000256" key="14">
    <source>
        <dbReference type="RuleBase" id="RU362081"/>
    </source>
</evidence>
<evidence type="ECO:0000256" key="12">
    <source>
        <dbReference type="ARBA" id="ARBA00039097"/>
    </source>
</evidence>
<keyword evidence="4" id="KW-0597">Phosphoprotein</keyword>
<keyword evidence="11 14" id="KW-0472">Membrane</keyword>
<feature type="transmembrane region" description="Helical" evidence="14">
    <location>
        <begin position="137"/>
        <end position="163"/>
    </location>
</feature>
<dbReference type="GO" id="GO:0046872">
    <property type="term" value="F:metal ion binding"/>
    <property type="evidence" value="ECO:0007669"/>
    <property type="project" value="UniProtKB-KW"/>
</dbReference>
<dbReference type="InterPro" id="IPR006121">
    <property type="entry name" value="HMA_dom"/>
</dbReference>
<gene>
    <name evidence="16" type="ORF">BBW65_04665</name>
</gene>
<dbReference type="InterPro" id="IPR023214">
    <property type="entry name" value="HAD_sf"/>
</dbReference>
<dbReference type="PRINTS" id="PR00119">
    <property type="entry name" value="CATATPASE"/>
</dbReference>
<dbReference type="CDD" id="cd00371">
    <property type="entry name" value="HMA"/>
    <property type="match status" value="1"/>
</dbReference>
<dbReference type="PROSITE" id="PS00154">
    <property type="entry name" value="ATPASE_E1_E2"/>
    <property type="match status" value="1"/>
</dbReference>
<dbReference type="GO" id="GO:0015086">
    <property type="term" value="F:cadmium ion transmembrane transporter activity"/>
    <property type="evidence" value="ECO:0007669"/>
    <property type="project" value="TreeGrafter"/>
</dbReference>
<accession>A0A1B1U617</accession>
<feature type="transmembrane region" description="Helical" evidence="14">
    <location>
        <begin position="303"/>
        <end position="328"/>
    </location>
</feature>
<evidence type="ECO:0000313" key="17">
    <source>
        <dbReference type="Proteomes" id="UP000092884"/>
    </source>
</evidence>
<dbReference type="EMBL" id="CP016503">
    <property type="protein sequence ID" value="ANV98135.1"/>
    <property type="molecule type" value="Genomic_DNA"/>
</dbReference>
<keyword evidence="3 14" id="KW-1003">Cell membrane</keyword>
<keyword evidence="5 14" id="KW-0812">Transmembrane</keyword>
<dbReference type="GO" id="GO:0016463">
    <property type="term" value="F:P-type zinc transporter activity"/>
    <property type="evidence" value="ECO:0007669"/>
    <property type="project" value="UniProtKB-EC"/>
</dbReference>
<keyword evidence="10 14" id="KW-1133">Transmembrane helix</keyword>
<evidence type="ECO:0000256" key="9">
    <source>
        <dbReference type="ARBA" id="ARBA00022967"/>
    </source>
</evidence>